<organism evidence="2 3">
    <name type="scientific">Pycnococcus provasolii</name>
    <dbReference type="NCBI Taxonomy" id="41880"/>
    <lineage>
        <taxon>Eukaryota</taxon>
        <taxon>Viridiplantae</taxon>
        <taxon>Chlorophyta</taxon>
        <taxon>Pseudoscourfieldiophyceae</taxon>
        <taxon>Pseudoscourfieldiales</taxon>
        <taxon>Pycnococcaceae</taxon>
        <taxon>Pycnococcus</taxon>
    </lineage>
</organism>
<dbReference type="Proteomes" id="UP000660262">
    <property type="component" value="Unassembled WGS sequence"/>
</dbReference>
<name>A0A830HUU6_9CHLO</name>
<dbReference type="OrthoDB" id="444029at2759"/>
<proteinExistence type="predicted"/>
<dbReference type="Pfam" id="PF06549">
    <property type="entry name" value="DUF1118"/>
    <property type="match status" value="1"/>
</dbReference>
<keyword evidence="1" id="KW-0472">Membrane</keyword>
<feature type="transmembrane region" description="Helical" evidence="1">
    <location>
        <begin position="93"/>
        <end position="113"/>
    </location>
</feature>
<dbReference type="AlphaFoldDB" id="A0A830HUU6"/>
<feature type="transmembrane region" description="Helical" evidence="1">
    <location>
        <begin position="120"/>
        <end position="143"/>
    </location>
</feature>
<comment type="caution">
    <text evidence="2">The sequence shown here is derived from an EMBL/GenBank/DDBJ whole genome shotgun (WGS) entry which is preliminary data.</text>
</comment>
<gene>
    <name evidence="2" type="ORF">PPROV_000825500</name>
</gene>
<evidence type="ECO:0000313" key="2">
    <source>
        <dbReference type="EMBL" id="GHP09520.1"/>
    </source>
</evidence>
<keyword evidence="3" id="KW-1185">Reference proteome</keyword>
<dbReference type="InterPro" id="IPR009500">
    <property type="entry name" value="DUF1118"/>
</dbReference>
<keyword evidence="1" id="KW-0812">Transmembrane</keyword>
<reference evidence="2" key="1">
    <citation type="submission" date="2020-10" db="EMBL/GenBank/DDBJ databases">
        <title>Unveiling of a novel bifunctional photoreceptor, Dualchrome1, isolated from a cosmopolitan green alga.</title>
        <authorList>
            <person name="Suzuki S."/>
            <person name="Kawachi M."/>
        </authorList>
    </citation>
    <scope>NUCLEOTIDE SEQUENCE</scope>
    <source>
        <strain evidence="2">NIES 2893</strain>
    </source>
</reference>
<evidence type="ECO:0000313" key="3">
    <source>
        <dbReference type="Proteomes" id="UP000660262"/>
    </source>
</evidence>
<keyword evidence="1" id="KW-1133">Transmembrane helix</keyword>
<protein>
    <submittedName>
        <fullName evidence="2">Uncharacterized protein</fullName>
    </submittedName>
</protein>
<evidence type="ECO:0000256" key="1">
    <source>
        <dbReference type="SAM" id="Phobius"/>
    </source>
</evidence>
<dbReference type="EMBL" id="BNJQ01000025">
    <property type="protein sequence ID" value="GHP09520.1"/>
    <property type="molecule type" value="Genomic_DNA"/>
</dbReference>
<sequence>MQAQRKVVSVDKNWKKEFFGYGIFLEDSEISNDALNQIQNKKVLSAVEQSGLLSGLEKAGFTLSGLEDLKLLSLAESLGLLSLAEKVLNSNGAAIASSALIPFLLAFLSVCTLDEPAKYFVAAPLVIVAGGLFVTGNIVQGLMAEP</sequence>
<accession>A0A830HUU6</accession>